<dbReference type="InterPro" id="IPR008271">
    <property type="entry name" value="Ser/Thr_kinase_AS"/>
</dbReference>
<keyword evidence="3" id="KW-0808">Transferase</keyword>
<feature type="transmembrane region" description="Helical" evidence="11">
    <location>
        <begin position="301"/>
        <end position="321"/>
    </location>
</feature>
<dbReference type="Gene3D" id="1.25.40.10">
    <property type="entry name" value="Tetratricopeptide repeat domain"/>
    <property type="match status" value="2"/>
</dbReference>
<dbReference type="GO" id="GO:0005524">
    <property type="term" value="F:ATP binding"/>
    <property type="evidence" value="ECO:0007669"/>
    <property type="project" value="UniProtKB-UniRule"/>
</dbReference>
<dbReference type="SUPFAM" id="SSF56112">
    <property type="entry name" value="Protein kinase-like (PK-like)"/>
    <property type="match status" value="1"/>
</dbReference>
<evidence type="ECO:0000259" key="12">
    <source>
        <dbReference type="PROSITE" id="PS50011"/>
    </source>
</evidence>
<dbReference type="EMBL" id="SNZB01000004">
    <property type="protein sequence ID" value="TDR19539.1"/>
    <property type="molecule type" value="Genomic_DNA"/>
</dbReference>
<comment type="caution">
    <text evidence="13">The sequence shown here is derived from an EMBL/GenBank/DDBJ whole genome shotgun (WGS) entry which is preliminary data.</text>
</comment>
<reference evidence="13 14" key="1">
    <citation type="submission" date="2019-03" db="EMBL/GenBank/DDBJ databases">
        <title>Genomic Encyclopedia of Type Strains, Phase IV (KMG-IV): sequencing the most valuable type-strain genomes for metagenomic binning, comparative biology and taxonomic classification.</title>
        <authorList>
            <person name="Goeker M."/>
        </authorList>
    </citation>
    <scope>NUCLEOTIDE SEQUENCE [LARGE SCALE GENOMIC DNA]</scope>
    <source>
        <strain evidence="13 14">DSM 25488</strain>
    </source>
</reference>
<dbReference type="RefSeq" id="WP_099019824.1">
    <property type="nucleotide sequence ID" value="NZ_NIHB01000004.1"/>
</dbReference>
<dbReference type="InterPro" id="IPR000719">
    <property type="entry name" value="Prot_kinase_dom"/>
</dbReference>
<dbReference type="PANTHER" id="PTHR43895:SF32">
    <property type="entry name" value="SERINE_THREONINE-PROTEIN KINASE CHK1"/>
    <property type="match status" value="1"/>
</dbReference>
<accession>A0A4R6XME6</accession>
<evidence type="ECO:0000256" key="9">
    <source>
        <dbReference type="PROSITE-ProRule" id="PRU00339"/>
    </source>
</evidence>
<evidence type="ECO:0000256" key="11">
    <source>
        <dbReference type="SAM" id="Phobius"/>
    </source>
</evidence>
<evidence type="ECO:0000256" key="1">
    <source>
        <dbReference type="ARBA" id="ARBA00012513"/>
    </source>
</evidence>
<dbReference type="FunFam" id="3.30.200.20:FF:000042">
    <property type="entry name" value="Aurora kinase A"/>
    <property type="match status" value="1"/>
</dbReference>
<feature type="repeat" description="TPR" evidence="9">
    <location>
        <begin position="590"/>
        <end position="623"/>
    </location>
</feature>
<dbReference type="Proteomes" id="UP000295724">
    <property type="component" value="Unassembled WGS sequence"/>
</dbReference>
<evidence type="ECO:0000256" key="10">
    <source>
        <dbReference type="PROSITE-ProRule" id="PRU10141"/>
    </source>
</evidence>
<dbReference type="CDD" id="cd14014">
    <property type="entry name" value="STKc_PknB_like"/>
    <property type="match status" value="1"/>
</dbReference>
<dbReference type="InterPro" id="IPR011009">
    <property type="entry name" value="Kinase-like_dom_sf"/>
</dbReference>
<dbReference type="PROSITE" id="PS50005">
    <property type="entry name" value="TPR"/>
    <property type="match status" value="1"/>
</dbReference>
<feature type="binding site" evidence="10">
    <location>
        <position position="65"/>
    </location>
    <ligand>
        <name>ATP</name>
        <dbReference type="ChEBI" id="CHEBI:30616"/>
    </ligand>
</feature>
<dbReference type="EC" id="2.7.11.1" evidence="1"/>
<dbReference type="Gene3D" id="1.10.510.10">
    <property type="entry name" value="Transferase(Phosphotransferase) domain 1"/>
    <property type="match status" value="1"/>
</dbReference>
<dbReference type="InterPro" id="IPR019734">
    <property type="entry name" value="TPR_rpt"/>
</dbReference>
<evidence type="ECO:0000256" key="6">
    <source>
        <dbReference type="ARBA" id="ARBA00022840"/>
    </source>
</evidence>
<keyword evidence="11" id="KW-1133">Transmembrane helix</keyword>
<keyword evidence="2" id="KW-0723">Serine/threonine-protein kinase</keyword>
<keyword evidence="14" id="KW-1185">Reference proteome</keyword>
<protein>
    <recommendedName>
        <fullName evidence="1">non-specific serine/threonine protein kinase</fullName>
        <ecNumber evidence="1">2.7.11.1</ecNumber>
    </recommendedName>
</protein>
<sequence>MAADSDKSINIGDGQTQIIEPTGKMLKIGTTLIGRFLIEAQIGEGGFGQVYKATDLHLNASVAIKLLHNKFISDEAALNQFKNEILILRQLSHQNILRVYEYYQESSHCFITMDWIDGELLSEKIEQGSISFTQVKQYSEQIMDALDYAQMHEVCHRDLKPENILIDGQGRLYILDFGMAVFTESSAVKSFGGTPFYCAPEYLQDNVINNSTDFYSVGLIIYEMCCRKLPYKASDMATLIVEKQQPIKKFPCTDKSLKAFKQVVLQLTTPLARPRTELLDSTEISHACLLPENGHKSKTTFWILILATVLMFCATLIWIVFKGDAVDENLLPDSSSYQSIILLPFSGSDSGDGQFSWVNRVAPEILSNQLSLQPTIRLVPVDRINEVIQSLGFKQPLNQKQQQVLSELLKAEYLVKGKYAGAGQNQILLNVDLVHIVGSQLLNQNLIDAVISDAEVYESLVGTSEKLLEMFEIKENQESEYVLTQKDLNLLAKIKVLRAEGNNEAIESALLALLSNQSGYVPSWDHLYQFYLDNGQFNKAEEVLTQVITITQPGQYYHNLFRARLNDLNGNPEEAEKIYQSVLLQKSRDESLLFEVAQFYIRNEDYESAQNKLKQLLELAPNHVAGLYELSKISIRIGDIQKAIDDYLVRSLVSANKLNDARYKGLIYNAFGVAYQRLGEIDLAIDNYNNGLEIRLKIDDVKGAVTSMSNLAALYAVKGEYAKAEALLQQGVAMLDDSGNDLDTSIMINKLGVLAEEQGLYKEALTHYQNALNLRLNLDEKWLQAESMNNVGFIFFLMTQLDHAVIYWQQAEKIYTEIGDMVGLLQVNQNMAQLQLRKGSLNEAFQSFESSLHEALNLKVKEEQFVAKANLAKISFLQGNFRHAISELLTVLEDLKSRDDVRGQIEYGLLLSEWYFIIGDIEQAENTLLKLETFTASSMSLVQQQKFKLLLLSLTGELNTLDLDELLSHHGLPEYEVIQNYLFITRQFLSIDIDKAKQLLTYISTINVKLYKLAYLELLELKVLYSGLVKDRKNYSTYLDEATKLSKDFPIYWRNYHLEVLKKMQNSGSKLTDDQRQQILLHGWEVLIKEIPVSARQQFTQQQQGIYLGL</sequence>
<comment type="catalytic activity">
    <reaction evidence="8">
        <text>L-seryl-[protein] + ATP = O-phospho-L-seryl-[protein] + ADP + H(+)</text>
        <dbReference type="Rhea" id="RHEA:17989"/>
        <dbReference type="Rhea" id="RHEA-COMP:9863"/>
        <dbReference type="Rhea" id="RHEA-COMP:11604"/>
        <dbReference type="ChEBI" id="CHEBI:15378"/>
        <dbReference type="ChEBI" id="CHEBI:29999"/>
        <dbReference type="ChEBI" id="CHEBI:30616"/>
        <dbReference type="ChEBI" id="CHEBI:83421"/>
        <dbReference type="ChEBI" id="CHEBI:456216"/>
        <dbReference type="EC" id="2.7.11.1"/>
    </reaction>
</comment>
<evidence type="ECO:0000256" key="8">
    <source>
        <dbReference type="ARBA" id="ARBA00048679"/>
    </source>
</evidence>
<evidence type="ECO:0000256" key="7">
    <source>
        <dbReference type="ARBA" id="ARBA00047899"/>
    </source>
</evidence>
<dbReference type="InterPro" id="IPR011990">
    <property type="entry name" value="TPR-like_helical_dom_sf"/>
</dbReference>
<evidence type="ECO:0000256" key="2">
    <source>
        <dbReference type="ARBA" id="ARBA00022527"/>
    </source>
</evidence>
<dbReference type="SUPFAM" id="SSF48452">
    <property type="entry name" value="TPR-like"/>
    <property type="match status" value="3"/>
</dbReference>
<dbReference type="SMART" id="SM00220">
    <property type="entry name" value="S_TKc"/>
    <property type="match status" value="1"/>
</dbReference>
<dbReference type="PROSITE" id="PS00107">
    <property type="entry name" value="PROTEIN_KINASE_ATP"/>
    <property type="match status" value="1"/>
</dbReference>
<proteinExistence type="predicted"/>
<keyword evidence="5" id="KW-0418">Kinase</keyword>
<evidence type="ECO:0000313" key="13">
    <source>
        <dbReference type="EMBL" id="TDR19539.1"/>
    </source>
</evidence>
<dbReference type="Pfam" id="PF00069">
    <property type="entry name" value="Pkinase"/>
    <property type="match status" value="1"/>
</dbReference>
<feature type="domain" description="Protein kinase" evidence="12">
    <location>
        <begin position="36"/>
        <end position="289"/>
    </location>
</feature>
<dbReference type="Pfam" id="PF13432">
    <property type="entry name" value="TPR_16"/>
    <property type="match status" value="1"/>
</dbReference>
<dbReference type="GO" id="GO:0004674">
    <property type="term" value="F:protein serine/threonine kinase activity"/>
    <property type="evidence" value="ECO:0007669"/>
    <property type="project" value="UniProtKB-KW"/>
</dbReference>
<dbReference type="GO" id="GO:0007165">
    <property type="term" value="P:signal transduction"/>
    <property type="evidence" value="ECO:0007669"/>
    <property type="project" value="TreeGrafter"/>
</dbReference>
<dbReference type="PROSITE" id="PS00108">
    <property type="entry name" value="PROTEIN_KINASE_ST"/>
    <property type="match status" value="1"/>
</dbReference>
<dbReference type="PANTHER" id="PTHR43895">
    <property type="entry name" value="CALCIUM/CALMODULIN-DEPENDENT PROTEIN KINASE KINASE-RELATED"/>
    <property type="match status" value="1"/>
</dbReference>
<gene>
    <name evidence="13" type="ORF">C8D91_2095</name>
</gene>
<keyword evidence="11" id="KW-0812">Transmembrane</keyword>
<keyword evidence="11" id="KW-0472">Membrane</keyword>
<evidence type="ECO:0000313" key="14">
    <source>
        <dbReference type="Proteomes" id="UP000295724"/>
    </source>
</evidence>
<dbReference type="Pfam" id="PF13424">
    <property type="entry name" value="TPR_12"/>
    <property type="match status" value="2"/>
</dbReference>
<name>A0A4R6XME6_9GAMM</name>
<keyword evidence="6 10" id="KW-0067">ATP-binding</keyword>
<dbReference type="AlphaFoldDB" id="A0A4R6XME6"/>
<dbReference type="SMART" id="SM00028">
    <property type="entry name" value="TPR"/>
    <property type="match status" value="7"/>
</dbReference>
<keyword evidence="4 10" id="KW-0547">Nucleotide-binding</keyword>
<evidence type="ECO:0000256" key="3">
    <source>
        <dbReference type="ARBA" id="ARBA00022679"/>
    </source>
</evidence>
<organism evidence="13 14">
    <name type="scientific">Marinicella litoralis</name>
    <dbReference type="NCBI Taxonomy" id="644220"/>
    <lineage>
        <taxon>Bacteria</taxon>
        <taxon>Pseudomonadati</taxon>
        <taxon>Pseudomonadota</taxon>
        <taxon>Gammaproteobacteria</taxon>
        <taxon>Lysobacterales</taxon>
        <taxon>Marinicellaceae</taxon>
        <taxon>Marinicella</taxon>
    </lineage>
</organism>
<evidence type="ECO:0000256" key="4">
    <source>
        <dbReference type="ARBA" id="ARBA00022741"/>
    </source>
</evidence>
<dbReference type="InterPro" id="IPR017441">
    <property type="entry name" value="Protein_kinase_ATP_BS"/>
</dbReference>
<comment type="catalytic activity">
    <reaction evidence="7">
        <text>L-threonyl-[protein] + ATP = O-phospho-L-threonyl-[protein] + ADP + H(+)</text>
        <dbReference type="Rhea" id="RHEA:46608"/>
        <dbReference type="Rhea" id="RHEA-COMP:11060"/>
        <dbReference type="Rhea" id="RHEA-COMP:11605"/>
        <dbReference type="ChEBI" id="CHEBI:15378"/>
        <dbReference type="ChEBI" id="CHEBI:30013"/>
        <dbReference type="ChEBI" id="CHEBI:30616"/>
        <dbReference type="ChEBI" id="CHEBI:61977"/>
        <dbReference type="ChEBI" id="CHEBI:456216"/>
        <dbReference type="EC" id="2.7.11.1"/>
    </reaction>
</comment>
<keyword evidence="9" id="KW-0802">TPR repeat</keyword>
<dbReference type="PROSITE" id="PS50011">
    <property type="entry name" value="PROTEIN_KINASE_DOM"/>
    <property type="match status" value="1"/>
</dbReference>
<dbReference type="OrthoDB" id="9801841at2"/>
<evidence type="ECO:0000256" key="5">
    <source>
        <dbReference type="ARBA" id="ARBA00022777"/>
    </source>
</evidence>